<dbReference type="InterPro" id="IPR004184">
    <property type="entry name" value="PFL_dom"/>
</dbReference>
<feature type="non-terminal residue" evidence="2">
    <location>
        <position position="648"/>
    </location>
</feature>
<protein>
    <submittedName>
        <fullName evidence="2">Glycyl radical enzyme</fullName>
    </submittedName>
</protein>
<dbReference type="PANTHER" id="PTHR43641">
    <property type="entry name" value="FORMATE ACETYLTRANSFERASE 3-RELATED"/>
    <property type="match status" value="1"/>
</dbReference>
<sequence>MNNRIKKLRARSLKAKPMISPERAVLVTDFYRREIARHSKPVERALTFRYILMNKKIYIDPDELIVGERGPSPKATPTYPEVCIHSLKDLDILNSRKKVFFKVSAETRKIYKEQIIPFWHGRSMRDRIFREMDLKWLDAYNAGVFTEFMEQRTPGHTVLDDKIYHYGFFDFKEHILKKIDELDFYNDNEVLAKREELTAMAIAVDALTDFSVRHAVILRKLSRSAVNPERRQELRQMAEICERVPAHRPNTFWEALQYYWLVHLGVITEFNTWDSFNPGRLDQHLYPFYKRDIKRGILTREKARELLQSFWIKFNNQPAPPKVGVTAQESNTYTDFCLINLGGLKPNGSNAVNELSYLILDVIEEMRLLQPSSMVQISRKTPDDFLKRALRIVKTGFGQPSIFNTETIINELRRQGKSLIDSRNGGASGCVESGAFGKESYILTGYFNLVKVLELTLNNGFDPLKKKCIGIPTGDPRKFKNHAQLVRAFQRQLDHFTDIKIKGNMIIERLYARYLPAPFLSILINDCIKKGKDYHNGGARYNSSYIQGVGIGSITDCLTSIKYNIFDRKRISMRGLLKAIKNDFRKAAKLQAVLIDETPKYGNDDDYADMEAVKVFEIFFTAVDGRPNTKGGHFRINLLPTTVHVYFG</sequence>
<dbReference type="AlphaFoldDB" id="A0A1F4U3H0"/>
<dbReference type="EMBL" id="MEUM01000165">
    <property type="protein sequence ID" value="OGC38833.1"/>
    <property type="molecule type" value="Genomic_DNA"/>
</dbReference>
<dbReference type="GO" id="GO:0005829">
    <property type="term" value="C:cytosol"/>
    <property type="evidence" value="ECO:0007669"/>
    <property type="project" value="TreeGrafter"/>
</dbReference>
<evidence type="ECO:0000259" key="1">
    <source>
        <dbReference type="PROSITE" id="PS51554"/>
    </source>
</evidence>
<dbReference type="SUPFAM" id="SSF51998">
    <property type="entry name" value="PFL-like glycyl radical enzymes"/>
    <property type="match status" value="1"/>
</dbReference>
<evidence type="ECO:0000313" key="2">
    <source>
        <dbReference type="EMBL" id="OGC38833.1"/>
    </source>
</evidence>
<dbReference type="PANTHER" id="PTHR43641:SF2">
    <property type="entry name" value="DEHYDRATASE YBIW-RELATED"/>
    <property type="match status" value="1"/>
</dbReference>
<dbReference type="Pfam" id="PF02901">
    <property type="entry name" value="PFL-like"/>
    <property type="match status" value="1"/>
</dbReference>
<reference evidence="2 3" key="1">
    <citation type="journal article" date="2016" name="Nat. Commun.">
        <title>Thousands of microbial genomes shed light on interconnected biogeochemical processes in an aquifer system.</title>
        <authorList>
            <person name="Anantharaman K."/>
            <person name="Brown C.T."/>
            <person name="Hug L.A."/>
            <person name="Sharon I."/>
            <person name="Castelle C.J."/>
            <person name="Probst A.J."/>
            <person name="Thomas B.C."/>
            <person name="Singh A."/>
            <person name="Wilkins M.J."/>
            <person name="Karaoz U."/>
            <person name="Brodie E.L."/>
            <person name="Williams K.H."/>
            <person name="Hubbard S.S."/>
            <person name="Banfield J.F."/>
        </authorList>
    </citation>
    <scope>NUCLEOTIDE SEQUENCE [LARGE SCALE GENOMIC DNA]</scope>
</reference>
<gene>
    <name evidence="2" type="ORF">A2Y85_05350</name>
</gene>
<name>A0A1F4U3H0_UNCW3</name>
<dbReference type="Proteomes" id="UP000177025">
    <property type="component" value="Unassembled WGS sequence"/>
</dbReference>
<dbReference type="PROSITE" id="PS51554">
    <property type="entry name" value="PFL"/>
    <property type="match status" value="1"/>
</dbReference>
<comment type="caution">
    <text evidence="2">The sequence shown here is derived from an EMBL/GenBank/DDBJ whole genome shotgun (WGS) entry which is preliminary data.</text>
</comment>
<accession>A0A1F4U3H0</accession>
<dbReference type="GO" id="GO:0003824">
    <property type="term" value="F:catalytic activity"/>
    <property type="evidence" value="ECO:0007669"/>
    <property type="project" value="InterPro"/>
</dbReference>
<organism evidence="2 3">
    <name type="scientific">candidate division WOR-3 bacterium RBG_13_43_14</name>
    <dbReference type="NCBI Taxonomy" id="1802590"/>
    <lineage>
        <taxon>Bacteria</taxon>
        <taxon>Bacteria division WOR-3</taxon>
    </lineage>
</organism>
<dbReference type="Gene3D" id="3.20.70.20">
    <property type="match status" value="1"/>
</dbReference>
<proteinExistence type="predicted"/>
<dbReference type="InterPro" id="IPR051215">
    <property type="entry name" value="GRE"/>
</dbReference>
<evidence type="ECO:0000313" key="3">
    <source>
        <dbReference type="Proteomes" id="UP000177025"/>
    </source>
</evidence>
<feature type="domain" description="PFL" evidence="1">
    <location>
        <begin position="3"/>
        <end position="648"/>
    </location>
</feature>